<comment type="caution">
    <text evidence="2">The sequence shown here is derived from an EMBL/GenBank/DDBJ whole genome shotgun (WGS) entry which is preliminary data.</text>
</comment>
<dbReference type="InterPro" id="IPR043128">
    <property type="entry name" value="Rev_trsase/Diguanyl_cyclase"/>
</dbReference>
<dbReference type="PANTHER" id="PTHR45138:SF9">
    <property type="entry name" value="DIGUANYLATE CYCLASE DGCM-RELATED"/>
    <property type="match status" value="1"/>
</dbReference>
<dbReference type="EMBL" id="AMFJ01000928">
    <property type="protein sequence ID" value="EKE26140.1"/>
    <property type="molecule type" value="Genomic_DNA"/>
</dbReference>
<reference evidence="2" key="1">
    <citation type="journal article" date="2012" name="Science">
        <title>Fermentation, hydrogen, and sulfur metabolism in multiple uncultivated bacterial phyla.</title>
        <authorList>
            <person name="Wrighton K.C."/>
            <person name="Thomas B.C."/>
            <person name="Sharon I."/>
            <person name="Miller C.S."/>
            <person name="Castelle C.J."/>
            <person name="VerBerkmoes N.C."/>
            <person name="Wilkins M.J."/>
            <person name="Hettich R.L."/>
            <person name="Lipton M.S."/>
            <person name="Williams K.H."/>
            <person name="Long P.E."/>
            <person name="Banfield J.F."/>
        </authorList>
    </citation>
    <scope>NUCLEOTIDE SEQUENCE [LARGE SCALE GENOMIC DNA]</scope>
</reference>
<protein>
    <submittedName>
        <fullName evidence="2">Diguanylate cyclase</fullName>
    </submittedName>
</protein>
<dbReference type="GO" id="GO:0005886">
    <property type="term" value="C:plasma membrane"/>
    <property type="evidence" value="ECO:0007669"/>
    <property type="project" value="TreeGrafter"/>
</dbReference>
<dbReference type="SUPFAM" id="SSF55073">
    <property type="entry name" value="Nucleotide cyclase"/>
    <property type="match status" value="1"/>
</dbReference>
<dbReference type="AlphaFoldDB" id="K2GSA1"/>
<organism evidence="2">
    <name type="scientific">uncultured bacterium</name>
    <name type="common">gcode 4</name>
    <dbReference type="NCBI Taxonomy" id="1234023"/>
    <lineage>
        <taxon>Bacteria</taxon>
        <taxon>environmental samples</taxon>
    </lineage>
</organism>
<dbReference type="InterPro" id="IPR000160">
    <property type="entry name" value="GGDEF_dom"/>
</dbReference>
<gene>
    <name evidence="2" type="ORF">ACD_4C00412G0002</name>
</gene>
<dbReference type="PROSITE" id="PS50887">
    <property type="entry name" value="GGDEF"/>
    <property type="match status" value="1"/>
</dbReference>
<proteinExistence type="predicted"/>
<dbReference type="InterPro" id="IPR029787">
    <property type="entry name" value="Nucleotide_cyclase"/>
</dbReference>
<dbReference type="GO" id="GO:1902201">
    <property type="term" value="P:negative regulation of bacterial-type flagellum-dependent cell motility"/>
    <property type="evidence" value="ECO:0007669"/>
    <property type="project" value="TreeGrafter"/>
</dbReference>
<dbReference type="NCBIfam" id="TIGR00254">
    <property type="entry name" value="GGDEF"/>
    <property type="match status" value="1"/>
</dbReference>
<name>K2GSA1_9BACT</name>
<dbReference type="GO" id="GO:0052621">
    <property type="term" value="F:diguanylate cyclase activity"/>
    <property type="evidence" value="ECO:0007669"/>
    <property type="project" value="TreeGrafter"/>
</dbReference>
<dbReference type="CDD" id="cd01949">
    <property type="entry name" value="GGDEF"/>
    <property type="match status" value="1"/>
</dbReference>
<evidence type="ECO:0000313" key="2">
    <source>
        <dbReference type="EMBL" id="EKE26140.1"/>
    </source>
</evidence>
<dbReference type="InterPro" id="IPR050469">
    <property type="entry name" value="Diguanylate_Cyclase"/>
</dbReference>
<sequence>MNTWSAQAISLARVQEWKELIPVNWLREIKSAKSRKVKSILESDDLIAFFSTFNKMSEKLAKVNLDKFLSFISAIPRYYWIRDYKFHFCFKDVHVNQDDLYEQNKLKIELHEFYLLLENFLGDNQEKSSIKLHKHKIDSESWHLGEEYINFPFIFDWHEIWFFSINKNKENINKEIINTISQQIMTFTKIKLWEAYHKKLSKTDWLTWLPNRRDLISKLKIEIAKAQREKIWYVSVCMIDADNFKEVNDIFWHIEGDRVLIKTADILTKTIRPGDIAWRLWWEEFLIILSHKDFDDAKTVSERIRKKFEKEDFKLSCNWNVREKVTVSIWVNTISWNKLNEDSIETYIKEADFALYRAKDWWRNKVVLFNNEKL</sequence>
<accession>K2GSA1</accession>
<dbReference type="Gene3D" id="3.30.70.270">
    <property type="match status" value="1"/>
</dbReference>
<dbReference type="GO" id="GO:0043709">
    <property type="term" value="P:cell adhesion involved in single-species biofilm formation"/>
    <property type="evidence" value="ECO:0007669"/>
    <property type="project" value="TreeGrafter"/>
</dbReference>
<feature type="domain" description="GGDEF" evidence="1">
    <location>
        <begin position="232"/>
        <end position="371"/>
    </location>
</feature>
<dbReference type="PANTHER" id="PTHR45138">
    <property type="entry name" value="REGULATORY COMPONENTS OF SENSORY TRANSDUCTION SYSTEM"/>
    <property type="match status" value="1"/>
</dbReference>
<dbReference type="SMART" id="SM00267">
    <property type="entry name" value="GGDEF"/>
    <property type="match status" value="1"/>
</dbReference>
<dbReference type="Pfam" id="PF00990">
    <property type="entry name" value="GGDEF"/>
    <property type="match status" value="1"/>
</dbReference>
<evidence type="ECO:0000259" key="1">
    <source>
        <dbReference type="PROSITE" id="PS50887"/>
    </source>
</evidence>